<evidence type="ECO:0000313" key="1">
    <source>
        <dbReference type="EMBL" id="QDU35205.1"/>
    </source>
</evidence>
<organism evidence="1 2">
    <name type="scientific">Poriferisphaera corsica</name>
    <dbReference type="NCBI Taxonomy" id="2528020"/>
    <lineage>
        <taxon>Bacteria</taxon>
        <taxon>Pseudomonadati</taxon>
        <taxon>Planctomycetota</taxon>
        <taxon>Phycisphaerae</taxon>
        <taxon>Phycisphaerales</taxon>
        <taxon>Phycisphaeraceae</taxon>
        <taxon>Poriferisphaera</taxon>
    </lineage>
</organism>
<proteinExistence type="predicted"/>
<reference evidence="1 2" key="1">
    <citation type="submission" date="2019-02" db="EMBL/GenBank/DDBJ databases">
        <title>Deep-cultivation of Planctomycetes and their phenomic and genomic characterization uncovers novel biology.</title>
        <authorList>
            <person name="Wiegand S."/>
            <person name="Jogler M."/>
            <person name="Boedeker C."/>
            <person name="Pinto D."/>
            <person name="Vollmers J."/>
            <person name="Rivas-Marin E."/>
            <person name="Kohn T."/>
            <person name="Peeters S.H."/>
            <person name="Heuer A."/>
            <person name="Rast P."/>
            <person name="Oberbeckmann S."/>
            <person name="Bunk B."/>
            <person name="Jeske O."/>
            <person name="Meyerdierks A."/>
            <person name="Storesund J.E."/>
            <person name="Kallscheuer N."/>
            <person name="Luecker S."/>
            <person name="Lage O.M."/>
            <person name="Pohl T."/>
            <person name="Merkel B.J."/>
            <person name="Hornburger P."/>
            <person name="Mueller R.-W."/>
            <person name="Bruemmer F."/>
            <person name="Labrenz M."/>
            <person name="Spormann A.M."/>
            <person name="Op den Camp H."/>
            <person name="Overmann J."/>
            <person name="Amann R."/>
            <person name="Jetten M.S.M."/>
            <person name="Mascher T."/>
            <person name="Medema M.H."/>
            <person name="Devos D.P."/>
            <person name="Kaster A.-K."/>
            <person name="Ovreas L."/>
            <person name="Rohde M."/>
            <person name="Galperin M.Y."/>
            <person name="Jogler C."/>
        </authorList>
    </citation>
    <scope>NUCLEOTIDE SEQUENCE [LARGE SCALE GENOMIC DNA]</scope>
    <source>
        <strain evidence="1 2">KS4</strain>
    </source>
</reference>
<keyword evidence="2" id="KW-1185">Reference proteome</keyword>
<evidence type="ECO:0000313" key="2">
    <source>
        <dbReference type="Proteomes" id="UP000317369"/>
    </source>
</evidence>
<dbReference type="AlphaFoldDB" id="A0A517YYB3"/>
<name>A0A517YYB3_9BACT</name>
<dbReference type="Proteomes" id="UP000317369">
    <property type="component" value="Chromosome"/>
</dbReference>
<sequence>MRVVGIGVVMGFRFGVKARGRANGDELLWRMDDEIRKASCVS</sequence>
<accession>A0A517YYB3</accession>
<protein>
    <submittedName>
        <fullName evidence="1">Uncharacterized protein</fullName>
    </submittedName>
</protein>
<gene>
    <name evidence="1" type="ORF">KS4_32850</name>
</gene>
<dbReference type="EMBL" id="CP036425">
    <property type="protein sequence ID" value="QDU35205.1"/>
    <property type="molecule type" value="Genomic_DNA"/>
</dbReference>
<dbReference type="KEGG" id="pcor:KS4_32850"/>